<dbReference type="Proteomes" id="UP000295554">
    <property type="component" value="Unassembled WGS sequence"/>
</dbReference>
<reference evidence="2 3" key="1">
    <citation type="submission" date="2019-03" db="EMBL/GenBank/DDBJ databases">
        <title>Seongchinamella monodicae gen. nov., sp. nov., a novel member of the Gammaproteobacteria isolated from a tidal mudflat of beach.</title>
        <authorList>
            <person name="Yang H.G."/>
            <person name="Kang J.W."/>
            <person name="Lee S.D."/>
        </authorList>
    </citation>
    <scope>NUCLEOTIDE SEQUENCE [LARGE SCALE GENOMIC DNA]</scope>
    <source>
        <strain evidence="2 3">GH4-78</strain>
    </source>
</reference>
<name>A0A4V2ZXR0_9GAMM</name>
<accession>A0A4V2ZXR0</accession>
<feature type="domain" description="LssY-like C-terminal" evidence="1">
    <location>
        <begin position="628"/>
        <end position="802"/>
    </location>
</feature>
<dbReference type="EMBL" id="SMSE01000001">
    <property type="protein sequence ID" value="TDG15905.1"/>
    <property type="molecule type" value="Genomic_DNA"/>
</dbReference>
<dbReference type="AlphaFoldDB" id="A0A4V2ZXR0"/>
<dbReference type="Pfam" id="PF14067">
    <property type="entry name" value="LssY_C"/>
    <property type="match status" value="1"/>
</dbReference>
<dbReference type="InterPro" id="IPR025902">
    <property type="entry name" value="LssY-like-C_dom"/>
</dbReference>
<proteinExistence type="predicted"/>
<keyword evidence="3" id="KW-1185">Reference proteome</keyword>
<evidence type="ECO:0000259" key="1">
    <source>
        <dbReference type="Pfam" id="PF14067"/>
    </source>
</evidence>
<gene>
    <name evidence="2" type="ORF">E2F43_06685</name>
</gene>
<protein>
    <recommendedName>
        <fullName evidence="1">LssY-like C-terminal domain-containing protein</fullName>
    </recommendedName>
</protein>
<organism evidence="2 3">
    <name type="scientific">Seongchinamella unica</name>
    <dbReference type="NCBI Taxonomy" id="2547392"/>
    <lineage>
        <taxon>Bacteria</taxon>
        <taxon>Pseudomonadati</taxon>
        <taxon>Pseudomonadota</taxon>
        <taxon>Gammaproteobacteria</taxon>
        <taxon>Cellvibrionales</taxon>
        <taxon>Halieaceae</taxon>
        <taxon>Seongchinamella</taxon>
    </lineage>
</organism>
<sequence>MPGRQSPMCTAIPRRYPARTGLAYSWLLLVCMLVLAGCASRPYQPADLEAAGFLQRAVVQQQDGLVISASVPTAEETLALTGLDLYAQGIQPVWIKVENRSDEFARVITWSIDRDYFAPIEVAYMNRRPYSKEGYQAMERWFRDSALPRRIEAGETRSGLVYTNLMSGTKGFNMSLIHRQGLKDFTFFVPLPGFTPDFMTRDFASFYSSEEIADYDQTALPRVLRDELDCCATDRDGVARGAPFNVVLLGKGSTVRRAMLRGGWVETPADPDIAKRARLQSFRGREPDAIYSRQRADGDELIVLHLWLSPWQLDGTPAWIGQVYYAQIQDPLLQWMESRGVTDTDVYKFFARESLVSDIDSAQRYLYQNLWYGGSLEKVGYVRGMDPVPLDNPLQGFDGTPFFTHGMRMVAILSDEFRAIDEVVYLNDPDFPIYSRNTGAPFDGREVRPPNDRLQTQTKGALTVTTAVPSAEEAKAVFDVDLYARNIQPVWIKVENRSDEVLQLTPMGIDASYFTPREAANRTRTGVQNENAGRYERRGHIRLSVLPNSAQSGYVFSRVDEGTKSFNVDVLGENEAHLMTFFVPVPGLKIDHYSVDMNTLYPPGEVREVNLAELVAELEAMPCCVRNAAGNDKGDPLNLVFIGKPLDLYYAFMRAGWDETETIYGASLWKTGLSAITGGAYRYSPVSALYVFDRAQDAALQRARGSIHERNHLRVWMTPLRHQDMPVWIGQISRDIGVRFTRKTITTHKIDPDVDETREFLLEDMAFTQGLKAFGYVGGVGAADYENPRGNLTGDPYFTDGRRVVMWMSGEPVGLDELQMIDLSPYRTGVVGP</sequence>
<evidence type="ECO:0000313" key="3">
    <source>
        <dbReference type="Proteomes" id="UP000295554"/>
    </source>
</evidence>
<evidence type="ECO:0000313" key="2">
    <source>
        <dbReference type="EMBL" id="TDG15905.1"/>
    </source>
</evidence>
<dbReference type="OrthoDB" id="3725455at2"/>
<comment type="caution">
    <text evidence="2">The sequence shown here is derived from an EMBL/GenBank/DDBJ whole genome shotgun (WGS) entry which is preliminary data.</text>
</comment>